<feature type="region of interest" description="Disordered" evidence="1">
    <location>
        <begin position="173"/>
        <end position="614"/>
    </location>
</feature>
<evidence type="ECO:0000259" key="2">
    <source>
        <dbReference type="PROSITE" id="PS50076"/>
    </source>
</evidence>
<dbReference type="AlphaFoldDB" id="A0A6A6S4Z3"/>
<dbReference type="SMART" id="SM00271">
    <property type="entry name" value="DnaJ"/>
    <property type="match status" value="1"/>
</dbReference>
<dbReference type="PANTHER" id="PTHR44029">
    <property type="entry name" value="DNAJ HOMOLOG SUBFAMILY C MEMBER 21"/>
    <property type="match status" value="1"/>
</dbReference>
<proteinExistence type="predicted"/>
<dbReference type="InterPro" id="IPR018253">
    <property type="entry name" value="DnaJ_domain_CS"/>
</dbReference>
<feature type="compositionally biased region" description="Pro residues" evidence="1">
    <location>
        <begin position="352"/>
        <end position="362"/>
    </location>
</feature>
<keyword evidence="4" id="KW-1185">Reference proteome</keyword>
<feature type="compositionally biased region" description="Basic and acidic residues" evidence="1">
    <location>
        <begin position="67"/>
        <end position="76"/>
    </location>
</feature>
<dbReference type="PROSITE" id="PS50076">
    <property type="entry name" value="DNAJ_2"/>
    <property type="match status" value="1"/>
</dbReference>
<dbReference type="PANTHER" id="PTHR44029:SF1">
    <property type="entry name" value="DNAJ HOMOLOG SUBFAMILY C MEMBER 21"/>
    <property type="match status" value="1"/>
</dbReference>
<feature type="domain" description="J" evidence="2">
    <location>
        <begin position="9"/>
        <end position="75"/>
    </location>
</feature>
<dbReference type="CDD" id="cd06257">
    <property type="entry name" value="DnaJ"/>
    <property type="match status" value="1"/>
</dbReference>
<dbReference type="PRINTS" id="PR00625">
    <property type="entry name" value="JDOMAIN"/>
</dbReference>
<dbReference type="Gene3D" id="1.10.287.110">
    <property type="entry name" value="DnaJ domain"/>
    <property type="match status" value="1"/>
</dbReference>
<dbReference type="GO" id="GO:0005737">
    <property type="term" value="C:cytoplasm"/>
    <property type="evidence" value="ECO:0007669"/>
    <property type="project" value="TreeGrafter"/>
</dbReference>
<accession>A0A6A6S4Z3</accession>
<protein>
    <recommendedName>
        <fullName evidence="2">J domain-containing protein</fullName>
    </recommendedName>
</protein>
<feature type="compositionally biased region" description="Polar residues" evidence="1">
    <location>
        <begin position="187"/>
        <end position="206"/>
    </location>
</feature>
<reference evidence="3" key="1">
    <citation type="journal article" date="2020" name="Stud. Mycol.">
        <title>101 Dothideomycetes genomes: a test case for predicting lifestyles and emergence of pathogens.</title>
        <authorList>
            <person name="Haridas S."/>
            <person name="Albert R."/>
            <person name="Binder M."/>
            <person name="Bloem J."/>
            <person name="Labutti K."/>
            <person name="Salamov A."/>
            <person name="Andreopoulos B."/>
            <person name="Baker S."/>
            <person name="Barry K."/>
            <person name="Bills G."/>
            <person name="Bluhm B."/>
            <person name="Cannon C."/>
            <person name="Castanera R."/>
            <person name="Culley D."/>
            <person name="Daum C."/>
            <person name="Ezra D."/>
            <person name="Gonzalez J."/>
            <person name="Henrissat B."/>
            <person name="Kuo A."/>
            <person name="Liang C."/>
            <person name="Lipzen A."/>
            <person name="Lutzoni F."/>
            <person name="Magnuson J."/>
            <person name="Mondo S."/>
            <person name="Nolan M."/>
            <person name="Ohm R."/>
            <person name="Pangilinan J."/>
            <person name="Park H.-J."/>
            <person name="Ramirez L."/>
            <person name="Alfaro M."/>
            <person name="Sun H."/>
            <person name="Tritt A."/>
            <person name="Yoshinaga Y."/>
            <person name="Zwiers L.-H."/>
            <person name="Turgeon B."/>
            <person name="Goodwin S."/>
            <person name="Spatafora J."/>
            <person name="Crous P."/>
            <person name="Grigoriev I."/>
        </authorList>
    </citation>
    <scope>NUCLEOTIDE SEQUENCE</scope>
    <source>
        <strain evidence="3">CBS 473.64</strain>
    </source>
</reference>
<dbReference type="OrthoDB" id="10250354at2759"/>
<dbReference type="Pfam" id="PF00226">
    <property type="entry name" value="DnaJ"/>
    <property type="match status" value="1"/>
</dbReference>
<feature type="compositionally biased region" description="Pro residues" evidence="1">
    <location>
        <begin position="82"/>
        <end position="98"/>
    </location>
</feature>
<feature type="compositionally biased region" description="Pro residues" evidence="1">
    <location>
        <begin position="463"/>
        <end position="473"/>
    </location>
</feature>
<feature type="compositionally biased region" description="Low complexity" evidence="1">
    <location>
        <begin position="446"/>
        <end position="462"/>
    </location>
</feature>
<gene>
    <name evidence="3" type="ORF">P280DRAFT_468099</name>
</gene>
<dbReference type="Proteomes" id="UP000799753">
    <property type="component" value="Unassembled WGS sequence"/>
</dbReference>
<evidence type="ECO:0000256" key="1">
    <source>
        <dbReference type="SAM" id="MobiDB-lite"/>
    </source>
</evidence>
<evidence type="ECO:0000313" key="3">
    <source>
        <dbReference type="EMBL" id="KAF2642789.1"/>
    </source>
</evidence>
<dbReference type="SUPFAM" id="SSF46565">
    <property type="entry name" value="Chaperone J-domain"/>
    <property type="match status" value="1"/>
</dbReference>
<sequence>MVKVDATRDCYRELGLEKNAVENDIRKAFRQRALQYHPDRNPGREQEVVAKFQEIQAAYEVLIDPTQRARYDAERRKFGRNVPPPQPYTPRRPPPPPRNAYTSTPNGGTFYTRPPPPKPPPQRPPPRHGSTFANGADRFTHANFRAPPTAQRPDTKQKDAEARANVFTAWQKMKQTQPPKEQRPPNHYNQNNPNGTPFGRSNSTRVPSDRKGFDPVSGGDEGQAKGSYRSNFERPGPSPPVDKAFNPFKTAAAEEVPFAEGNRFRTPYSSAQTGERTSMYSDEPGRSASVRNSPTSSHRPRSSTDAGTYPDPGRRPQRTSAGSHAPRAHFDYMYDSSDEEDTDEILSKHRGPPPPKESPQPQPAWNQGAFATPQQKADPMNGTSSNPFKSKSEESINMKFSPSDWHGKFEGLPDYFAPSVNKGAANKGRASPTRGRAQQRSATERFPFSGGQSQPPSMSSFSMPPPPPGPPPNAQTVFPKVSEPAPHATKFAPEDWAETFKEPSWALPSKTNETSPRRGSATAKRPSRKASAVVDSGVTKQKAKPKYQAFAEDATNGDAMDIDSDSPTTAKIPSAQPKASSRPQSAGAGTIPNGEDAANPSATSAEPSSPGLNGLGGLASVEPFLPTTNGGIGVLDDLKAHLPFQSQASNAHPTKSTTAQKLKFPTIPRAPQAPMSLDTTSIEIYFTQMEGYIRHYRKWSAEILNHLAARDVELEDLDDNFLRQRGERTQKLGFASYLQKMKEDEAVLETRKIAQELHIKALEQCEGVRNKATKQQEYMFST</sequence>
<dbReference type="InterPro" id="IPR051964">
    <property type="entry name" value="Chaperone_stress_response"/>
</dbReference>
<name>A0A6A6S4Z3_9PLEO</name>
<feature type="region of interest" description="Disordered" evidence="1">
    <location>
        <begin position="64"/>
        <end position="136"/>
    </location>
</feature>
<organism evidence="3 4">
    <name type="scientific">Massarina eburnea CBS 473.64</name>
    <dbReference type="NCBI Taxonomy" id="1395130"/>
    <lineage>
        <taxon>Eukaryota</taxon>
        <taxon>Fungi</taxon>
        <taxon>Dikarya</taxon>
        <taxon>Ascomycota</taxon>
        <taxon>Pezizomycotina</taxon>
        <taxon>Dothideomycetes</taxon>
        <taxon>Pleosporomycetidae</taxon>
        <taxon>Pleosporales</taxon>
        <taxon>Massarineae</taxon>
        <taxon>Massarinaceae</taxon>
        <taxon>Massarina</taxon>
    </lineage>
</organism>
<feature type="compositionally biased region" description="Polar residues" evidence="1">
    <location>
        <begin position="100"/>
        <end position="109"/>
    </location>
</feature>
<dbReference type="EMBL" id="MU006781">
    <property type="protein sequence ID" value="KAF2642789.1"/>
    <property type="molecule type" value="Genomic_DNA"/>
</dbReference>
<dbReference type="InterPro" id="IPR036869">
    <property type="entry name" value="J_dom_sf"/>
</dbReference>
<feature type="compositionally biased region" description="Polar residues" evidence="1">
    <location>
        <begin position="267"/>
        <end position="280"/>
    </location>
</feature>
<feature type="compositionally biased region" description="Pro residues" evidence="1">
    <location>
        <begin position="113"/>
        <end position="124"/>
    </location>
</feature>
<evidence type="ECO:0000313" key="4">
    <source>
        <dbReference type="Proteomes" id="UP000799753"/>
    </source>
</evidence>
<dbReference type="PROSITE" id="PS00636">
    <property type="entry name" value="DNAJ_1"/>
    <property type="match status" value="1"/>
</dbReference>
<feature type="compositionally biased region" description="Polar residues" evidence="1">
    <location>
        <begin position="565"/>
        <end position="584"/>
    </location>
</feature>
<dbReference type="InterPro" id="IPR001623">
    <property type="entry name" value="DnaJ_domain"/>
</dbReference>